<feature type="transmembrane region" description="Helical" evidence="1">
    <location>
        <begin position="98"/>
        <end position="117"/>
    </location>
</feature>
<name>A0A7W6IKY0_9HYPH</name>
<accession>A0A7W6IKY0</accession>
<dbReference type="InterPro" id="IPR025495">
    <property type="entry name" value="DUF4386"/>
</dbReference>
<keyword evidence="1" id="KW-0472">Membrane</keyword>
<dbReference type="EMBL" id="JACIEW010000002">
    <property type="protein sequence ID" value="MBB4051488.1"/>
    <property type="molecule type" value="Genomic_DNA"/>
</dbReference>
<dbReference type="Proteomes" id="UP000547011">
    <property type="component" value="Unassembled WGS sequence"/>
</dbReference>
<evidence type="ECO:0008006" key="4">
    <source>
        <dbReference type="Google" id="ProtNLM"/>
    </source>
</evidence>
<keyword evidence="1" id="KW-1133">Transmembrane helix</keyword>
<dbReference type="Pfam" id="PF14329">
    <property type="entry name" value="DUF4386"/>
    <property type="match status" value="1"/>
</dbReference>
<protein>
    <recommendedName>
        <fullName evidence="4">DUF4386 domain-containing protein</fullName>
    </recommendedName>
</protein>
<gene>
    <name evidence="2" type="ORF">GGR20_001124</name>
</gene>
<evidence type="ECO:0000313" key="3">
    <source>
        <dbReference type="Proteomes" id="UP000547011"/>
    </source>
</evidence>
<evidence type="ECO:0000313" key="2">
    <source>
        <dbReference type="EMBL" id="MBB4051488.1"/>
    </source>
</evidence>
<keyword evidence="3" id="KW-1185">Reference proteome</keyword>
<evidence type="ECO:0000256" key="1">
    <source>
        <dbReference type="SAM" id="Phobius"/>
    </source>
</evidence>
<dbReference type="AlphaFoldDB" id="A0A7W6IKY0"/>
<comment type="caution">
    <text evidence="2">The sequence shown here is derived from an EMBL/GenBank/DDBJ whole genome shotgun (WGS) entry which is preliminary data.</text>
</comment>
<feature type="transmembrane region" description="Helical" evidence="1">
    <location>
        <begin position="66"/>
        <end position="86"/>
    </location>
</feature>
<proteinExistence type="predicted"/>
<sequence length="132" mass="14012">MLLFTVIGDGLRTATAAAERANYVVAAELLRQGRDWLNHGGMILPWATGGAILYWALWRIQAVPRWLSWAGLAGAALTLAATVLYLSGLVDVVSVPYLALNAPAALAEIALALLLIVRGYNPGFVSQPETAV</sequence>
<feature type="transmembrane region" description="Helical" evidence="1">
    <location>
        <begin position="36"/>
        <end position="57"/>
    </location>
</feature>
<reference evidence="2 3" key="1">
    <citation type="submission" date="2020-08" db="EMBL/GenBank/DDBJ databases">
        <title>Genomic Encyclopedia of Type Strains, Phase IV (KMG-IV): sequencing the most valuable type-strain genomes for metagenomic binning, comparative biology and taxonomic classification.</title>
        <authorList>
            <person name="Goeker M."/>
        </authorList>
    </citation>
    <scope>NUCLEOTIDE SEQUENCE [LARGE SCALE GENOMIC DNA]</scope>
    <source>
        <strain evidence="2 3">DSM 23447</strain>
    </source>
</reference>
<keyword evidence="1" id="KW-0812">Transmembrane</keyword>
<organism evidence="2 3">
    <name type="scientific">Devosia subaequoris</name>
    <dbReference type="NCBI Taxonomy" id="395930"/>
    <lineage>
        <taxon>Bacteria</taxon>
        <taxon>Pseudomonadati</taxon>
        <taxon>Pseudomonadota</taxon>
        <taxon>Alphaproteobacteria</taxon>
        <taxon>Hyphomicrobiales</taxon>
        <taxon>Devosiaceae</taxon>
        <taxon>Devosia</taxon>
    </lineage>
</organism>